<organism evidence="1 2">
    <name type="scientific">Vermiconidia calcicola</name>
    <dbReference type="NCBI Taxonomy" id="1690605"/>
    <lineage>
        <taxon>Eukaryota</taxon>
        <taxon>Fungi</taxon>
        <taxon>Dikarya</taxon>
        <taxon>Ascomycota</taxon>
        <taxon>Pezizomycotina</taxon>
        <taxon>Dothideomycetes</taxon>
        <taxon>Dothideomycetidae</taxon>
        <taxon>Mycosphaerellales</taxon>
        <taxon>Extremaceae</taxon>
        <taxon>Vermiconidia</taxon>
    </lineage>
</organism>
<name>A0ACC3M8Q2_9PEZI</name>
<comment type="caution">
    <text evidence="1">The sequence shown here is derived from an EMBL/GenBank/DDBJ whole genome shotgun (WGS) entry which is preliminary data.</text>
</comment>
<keyword evidence="2" id="KW-1185">Reference proteome</keyword>
<evidence type="ECO:0000313" key="1">
    <source>
        <dbReference type="EMBL" id="KAK3679123.1"/>
    </source>
</evidence>
<protein>
    <submittedName>
        <fullName evidence="1">Uncharacterized protein</fullName>
    </submittedName>
</protein>
<dbReference type="EMBL" id="JAUTXU010000515">
    <property type="protein sequence ID" value="KAK3679123.1"/>
    <property type="molecule type" value="Genomic_DNA"/>
</dbReference>
<sequence>MTTTQLPSTGTTTQLPASEVDSYDFLIVGGGTAGCVIASRLSEYLPNKRVLLIEAGPSDFMDDRVLLLKDWLSLLGGELDYDYPTTEQPMGNSHIRHSRAKVLGGCSSHNTLISFRPFEYDTKNWVAKGCKGWDFKTFTRVLDNLRNTVQPVHKRHRNQLCLDWVKSCSTKMNIPIIDDYNLEIRNKGALKECTGFFSVSYNPDTGHRSSASVAYIHPILRGEEKRPNLTVLTNTWVSKINLSGSKVTGVNVTLQDGTKHTLRAKAETLLCAGAVDTPRLMMFSGLGPKQQLSDLGIEVVHDLPGVGENLLDHPESLIMWELNKPVPANETTMDSDAGIFLRREIPNAAGGDGEIADVMAHCYQIPFVFNTSRLGYEEPKDAFCMTPNIPRPRSRGKLYLVSKDPSIKPALDFKYFTDPEGYDAATIVAGFKAAREIAQEKPFADWIKREVAPGPDITSDEALSEYGRRVAHTVYHPAGTTKMGDIERDEFAVVDPNLQIRGLQNVRIADAGVFPDMPSINPMLTVLAIGERCAEMVAQTWGWKGMEKEKL</sequence>
<dbReference type="Proteomes" id="UP001281147">
    <property type="component" value="Unassembled WGS sequence"/>
</dbReference>
<proteinExistence type="predicted"/>
<gene>
    <name evidence="1" type="ORF">LTR37_021425</name>
</gene>
<reference evidence="1" key="1">
    <citation type="submission" date="2023-07" db="EMBL/GenBank/DDBJ databases">
        <title>Black Yeasts Isolated from many extreme environments.</title>
        <authorList>
            <person name="Coleine C."/>
            <person name="Stajich J.E."/>
            <person name="Selbmann L."/>
        </authorList>
    </citation>
    <scope>NUCLEOTIDE SEQUENCE</scope>
    <source>
        <strain evidence="1">CCFEE 5714</strain>
    </source>
</reference>
<evidence type="ECO:0000313" key="2">
    <source>
        <dbReference type="Proteomes" id="UP001281147"/>
    </source>
</evidence>
<accession>A0ACC3M8Q2</accession>